<evidence type="ECO:0000256" key="1">
    <source>
        <dbReference type="ARBA" id="ARBA00009347"/>
    </source>
</evidence>
<dbReference type="SUPFAM" id="SSF47203">
    <property type="entry name" value="Acyl-CoA dehydrogenase C-terminal domain-like"/>
    <property type="match status" value="1"/>
</dbReference>
<dbReference type="InterPro" id="IPR036250">
    <property type="entry name" value="AcylCo_DH-like_C"/>
</dbReference>
<dbReference type="SUPFAM" id="SSF56645">
    <property type="entry name" value="Acyl-CoA dehydrogenase NM domain-like"/>
    <property type="match status" value="1"/>
</dbReference>
<evidence type="ECO:0000256" key="4">
    <source>
        <dbReference type="ARBA" id="ARBA00023002"/>
    </source>
</evidence>
<evidence type="ECO:0000313" key="6">
    <source>
        <dbReference type="EMBL" id="GAF92588.1"/>
    </source>
</evidence>
<keyword evidence="2" id="KW-0285">Flavoprotein</keyword>
<dbReference type="InterPro" id="IPR009075">
    <property type="entry name" value="AcylCo_DH/oxidase_C"/>
</dbReference>
<accession>X0TGC1</accession>
<dbReference type="InterPro" id="IPR046373">
    <property type="entry name" value="Acyl-CoA_Oxase/DH_mid-dom_sf"/>
</dbReference>
<comment type="caution">
    <text evidence="6">The sequence shown here is derived from an EMBL/GenBank/DDBJ whole genome shotgun (WGS) entry which is preliminary data.</text>
</comment>
<proteinExistence type="inferred from homology"/>
<reference evidence="6" key="1">
    <citation type="journal article" date="2014" name="Front. Microbiol.">
        <title>High frequency of phylogenetically diverse reductive dehalogenase-homologous genes in deep subseafloor sedimentary metagenomes.</title>
        <authorList>
            <person name="Kawai M."/>
            <person name="Futagami T."/>
            <person name="Toyoda A."/>
            <person name="Takaki Y."/>
            <person name="Nishi S."/>
            <person name="Hori S."/>
            <person name="Arai W."/>
            <person name="Tsubouchi T."/>
            <person name="Morono Y."/>
            <person name="Uchiyama I."/>
            <person name="Ito T."/>
            <person name="Fujiyama A."/>
            <person name="Inagaki F."/>
            <person name="Takami H."/>
        </authorList>
    </citation>
    <scope>NUCLEOTIDE SEQUENCE</scope>
    <source>
        <strain evidence="6">Expedition CK06-06</strain>
    </source>
</reference>
<feature type="non-terminal residue" evidence="6">
    <location>
        <position position="179"/>
    </location>
</feature>
<gene>
    <name evidence="6" type="ORF">S01H1_22867</name>
</gene>
<comment type="similarity">
    <text evidence="1">Belongs to the acyl-CoA dehydrogenase family.</text>
</comment>
<keyword evidence="3" id="KW-0274">FAD</keyword>
<dbReference type="PANTHER" id="PTHR43884">
    <property type="entry name" value="ACYL-COA DEHYDROGENASE"/>
    <property type="match status" value="1"/>
</dbReference>
<dbReference type="GO" id="GO:0003995">
    <property type="term" value="F:acyl-CoA dehydrogenase activity"/>
    <property type="evidence" value="ECO:0007669"/>
    <property type="project" value="TreeGrafter"/>
</dbReference>
<name>X0TGC1_9ZZZZ</name>
<sequence length="179" mass="19860">TRTREGASPEDGITLFIVDAKAPGVHCEVIPTIGMEKLCEVSFKDVAIPKKNILGELDKGLPIVSKVMERAAIAKASESLGAMDGIVPMTTDYLKDRVQYDEPLARFQALQHIMADMFISLTTSKYLVYKAVWMESEGLPCAKEVAMAKSYVNQNYKELSRLMIRLYGANGTHREFKPG</sequence>
<evidence type="ECO:0000256" key="2">
    <source>
        <dbReference type="ARBA" id="ARBA00022630"/>
    </source>
</evidence>
<dbReference type="CDD" id="cd00567">
    <property type="entry name" value="ACAD"/>
    <property type="match status" value="1"/>
</dbReference>
<feature type="domain" description="Acyl-CoA dehydrogenase/oxidase C-terminal" evidence="5">
    <location>
        <begin position="58"/>
        <end position="176"/>
    </location>
</feature>
<feature type="non-terminal residue" evidence="6">
    <location>
        <position position="1"/>
    </location>
</feature>
<dbReference type="Pfam" id="PF00441">
    <property type="entry name" value="Acyl-CoA_dh_1"/>
    <property type="match status" value="1"/>
</dbReference>
<dbReference type="AlphaFoldDB" id="X0TGC1"/>
<dbReference type="Gene3D" id="1.20.140.10">
    <property type="entry name" value="Butyryl-CoA Dehydrogenase, subunit A, domain 3"/>
    <property type="match status" value="1"/>
</dbReference>
<dbReference type="InterPro" id="IPR009100">
    <property type="entry name" value="AcylCoA_DH/oxidase_NM_dom_sf"/>
</dbReference>
<dbReference type="EMBL" id="BARS01013020">
    <property type="protein sequence ID" value="GAF92588.1"/>
    <property type="molecule type" value="Genomic_DNA"/>
</dbReference>
<evidence type="ECO:0000256" key="3">
    <source>
        <dbReference type="ARBA" id="ARBA00022827"/>
    </source>
</evidence>
<keyword evidence="4" id="KW-0560">Oxidoreductase</keyword>
<evidence type="ECO:0000259" key="5">
    <source>
        <dbReference type="Pfam" id="PF00441"/>
    </source>
</evidence>
<protein>
    <recommendedName>
        <fullName evidence="5">Acyl-CoA dehydrogenase/oxidase C-terminal domain-containing protein</fullName>
    </recommendedName>
</protein>
<dbReference type="PANTHER" id="PTHR43884:SF20">
    <property type="entry name" value="ACYL-COA DEHYDROGENASE FADE28"/>
    <property type="match status" value="1"/>
</dbReference>
<organism evidence="6">
    <name type="scientific">marine sediment metagenome</name>
    <dbReference type="NCBI Taxonomy" id="412755"/>
    <lineage>
        <taxon>unclassified sequences</taxon>
        <taxon>metagenomes</taxon>
        <taxon>ecological metagenomes</taxon>
    </lineage>
</organism>
<dbReference type="Gene3D" id="2.40.110.10">
    <property type="entry name" value="Butyryl-CoA Dehydrogenase, subunit A, domain 2"/>
    <property type="match status" value="1"/>
</dbReference>